<comment type="caution">
    <text evidence="3">The sequence shown here is derived from an EMBL/GenBank/DDBJ whole genome shotgun (WGS) entry which is preliminary data.</text>
</comment>
<accession>L7FAK3</accession>
<keyword evidence="2" id="KW-0472">Membrane</keyword>
<dbReference type="PATRIC" id="fig|698760.3.peg.3594"/>
<dbReference type="EMBL" id="AEJB01000272">
    <property type="protein sequence ID" value="ELP67690.1"/>
    <property type="molecule type" value="Genomic_DNA"/>
</dbReference>
<keyword evidence="2" id="KW-1133">Transmembrane helix</keyword>
<evidence type="ECO:0000313" key="4">
    <source>
        <dbReference type="Proteomes" id="UP000010931"/>
    </source>
</evidence>
<feature type="transmembrane region" description="Helical" evidence="2">
    <location>
        <begin position="88"/>
        <end position="108"/>
    </location>
</feature>
<evidence type="ECO:0000313" key="3">
    <source>
        <dbReference type="EMBL" id="ELP67690.1"/>
    </source>
</evidence>
<proteinExistence type="predicted"/>
<evidence type="ECO:0000256" key="1">
    <source>
        <dbReference type="SAM" id="MobiDB-lite"/>
    </source>
</evidence>
<dbReference type="AlphaFoldDB" id="L7FAK3"/>
<keyword evidence="2" id="KW-0812">Transmembrane</keyword>
<organism evidence="3 4">
    <name type="scientific">Streptomyces turgidiscabies (strain Car8)</name>
    <dbReference type="NCBI Taxonomy" id="698760"/>
    <lineage>
        <taxon>Bacteria</taxon>
        <taxon>Bacillati</taxon>
        <taxon>Actinomycetota</taxon>
        <taxon>Actinomycetes</taxon>
        <taxon>Kitasatosporales</taxon>
        <taxon>Streptomycetaceae</taxon>
        <taxon>Streptomyces</taxon>
    </lineage>
</organism>
<keyword evidence="4" id="KW-1185">Reference proteome</keyword>
<evidence type="ECO:0000256" key="2">
    <source>
        <dbReference type="SAM" id="Phobius"/>
    </source>
</evidence>
<reference evidence="3 4" key="1">
    <citation type="journal article" date="2011" name="Plasmid">
        <title>Streptomyces turgidiscabies Car8 contains a modular pathogenicity island that shares virulence genes with other actinobacterial plant pathogens.</title>
        <authorList>
            <person name="Huguet-Tapia J.C."/>
            <person name="Badger J.H."/>
            <person name="Loria R."/>
            <person name="Pettis G.S."/>
        </authorList>
    </citation>
    <scope>NUCLEOTIDE SEQUENCE [LARGE SCALE GENOMIC DNA]</scope>
    <source>
        <strain evidence="3 4">Car8</strain>
    </source>
</reference>
<feature type="compositionally biased region" description="Pro residues" evidence="1">
    <location>
        <begin position="24"/>
        <end position="41"/>
    </location>
</feature>
<feature type="transmembrane region" description="Helical" evidence="2">
    <location>
        <begin position="159"/>
        <end position="184"/>
    </location>
</feature>
<feature type="transmembrane region" description="Helical" evidence="2">
    <location>
        <begin position="120"/>
        <end position="138"/>
    </location>
</feature>
<feature type="region of interest" description="Disordered" evidence="1">
    <location>
        <begin position="1"/>
        <end position="52"/>
    </location>
</feature>
<gene>
    <name evidence="3" type="ORF">STRTUCAR8_08583</name>
</gene>
<sequence>MSSSKNTPITPTRIIPAGTSLPAPASPPPPPPAPPPPPVQPPDWWRSRLPDPPPPVPPVPVDVHVTVTVDLQGPLDPPPDPWWRRVRWGYHALMVLLAFPVSGPWAAVLDSVRHQEGLPAAWVMAAIVWALVAVWDNVSRIRALHAHPEAWLPKIRARVARLLLYAVITATVLTLPITTLVYWITGVDTP</sequence>
<feature type="compositionally biased region" description="Polar residues" evidence="1">
    <location>
        <begin position="1"/>
        <end position="10"/>
    </location>
</feature>
<dbReference type="Proteomes" id="UP000010931">
    <property type="component" value="Unassembled WGS sequence"/>
</dbReference>
<protein>
    <submittedName>
        <fullName evidence="3">Uncharacterized protein</fullName>
    </submittedName>
</protein>
<name>L7FAK3_STRT8</name>